<dbReference type="InterPro" id="IPR051819">
    <property type="entry name" value="PTS_sugar-specific_EIIB"/>
</dbReference>
<dbReference type="SUPFAM" id="SSF52794">
    <property type="entry name" value="PTS system IIB component-like"/>
    <property type="match status" value="1"/>
</dbReference>
<evidence type="ECO:0000256" key="4">
    <source>
        <dbReference type="ARBA" id="ARBA00022679"/>
    </source>
</evidence>
<feature type="domain" description="PTS EIIB type-3" evidence="8">
    <location>
        <begin position="1"/>
        <end position="101"/>
    </location>
</feature>
<evidence type="ECO:0000256" key="6">
    <source>
        <dbReference type="ARBA" id="ARBA00022777"/>
    </source>
</evidence>
<organism evidence="9 10">
    <name type="scientific">Lacrimispora amygdalina</name>
    <dbReference type="NCBI Taxonomy" id="253257"/>
    <lineage>
        <taxon>Bacteria</taxon>
        <taxon>Bacillati</taxon>
        <taxon>Bacillota</taxon>
        <taxon>Clostridia</taxon>
        <taxon>Lachnospirales</taxon>
        <taxon>Lachnospiraceae</taxon>
        <taxon>Lacrimispora</taxon>
    </lineage>
</organism>
<dbReference type="PANTHER" id="PTHR34581">
    <property type="entry name" value="PTS SYSTEM N,N'-DIACETYLCHITOBIOSE-SPECIFIC EIIB COMPONENT"/>
    <property type="match status" value="1"/>
</dbReference>
<dbReference type="Gene3D" id="3.40.50.2300">
    <property type="match status" value="1"/>
</dbReference>
<sequence length="101" mass="11379">MIHITLICAAGMSTSMLTQRMEKAAESKKLEVEIIAMPESKFRKYKGETQVLLLGPQVRYLLEEIKAEFQPKGMKVAVIDMKDYGMMNGEKVLEDALKLLG</sequence>
<accession>A0ABQ5MB67</accession>
<keyword evidence="1" id="KW-0813">Transport</keyword>
<evidence type="ECO:0000313" key="10">
    <source>
        <dbReference type="Proteomes" id="UP001419084"/>
    </source>
</evidence>
<dbReference type="InterPro" id="IPR036095">
    <property type="entry name" value="PTS_EIIB-like_sf"/>
</dbReference>
<keyword evidence="6" id="KW-0418">Kinase</keyword>
<keyword evidence="10" id="KW-1185">Reference proteome</keyword>
<proteinExistence type="predicted"/>
<comment type="caution">
    <text evidence="9">The sequence shown here is derived from an EMBL/GenBank/DDBJ whole genome shotgun (WGS) entry which is preliminary data.</text>
</comment>
<gene>
    <name evidence="9" type="primary">licB_2</name>
    <name evidence="9" type="ORF">LAD12857_39970</name>
</gene>
<reference evidence="9 10" key="1">
    <citation type="journal article" date="2024" name="Int. J. Syst. Evol. Microbiol.">
        <title>Lacrimispora brassicae sp. nov. isolated from fermented cabbage, and proposal of Clostridium indicum Gundawar et al. 2019 and Clostridium methoxybenzovorans Mechichi et al. 1999 as heterotypic synonyms of Lacrimispora amygdalina (Parshina et al. 2003) Haas and Blanchard 2020 and Lacrimispora indolis (McClung and McCoy 1957) Haas and Blanchard 2020, respectively.</title>
        <authorList>
            <person name="Kobayashi H."/>
            <person name="Tanizawa Y."/>
            <person name="Sakamoto M."/>
            <person name="Ohkuma M."/>
            <person name="Tohno M."/>
        </authorList>
    </citation>
    <scope>NUCLEOTIDE SEQUENCE [LARGE SCALE GENOMIC DNA]</scope>
    <source>
        <strain evidence="9 10">DSM 12857</strain>
    </source>
</reference>
<name>A0ABQ5MB67_9FIRM</name>
<dbReference type="PROSITE" id="PS51100">
    <property type="entry name" value="PTS_EIIB_TYPE_3"/>
    <property type="match status" value="1"/>
</dbReference>
<dbReference type="InterPro" id="IPR013012">
    <property type="entry name" value="PTS_EIIB_3"/>
</dbReference>
<evidence type="ECO:0000256" key="2">
    <source>
        <dbReference type="ARBA" id="ARBA00022553"/>
    </source>
</evidence>
<keyword evidence="2" id="KW-0597">Phosphoprotein</keyword>
<dbReference type="PANTHER" id="PTHR34581:SF2">
    <property type="entry name" value="PTS SYSTEM N,N'-DIACETYLCHITOBIOSE-SPECIFIC EIIB COMPONENT"/>
    <property type="match status" value="1"/>
</dbReference>
<dbReference type="EMBL" id="BRPJ01000084">
    <property type="protein sequence ID" value="GLB32074.1"/>
    <property type="molecule type" value="Genomic_DNA"/>
</dbReference>
<dbReference type="Proteomes" id="UP001419084">
    <property type="component" value="Unassembled WGS sequence"/>
</dbReference>
<dbReference type="InterPro" id="IPR003501">
    <property type="entry name" value="PTS_EIIB_2/3"/>
</dbReference>
<evidence type="ECO:0000256" key="7">
    <source>
        <dbReference type="PROSITE-ProRule" id="PRU00423"/>
    </source>
</evidence>
<dbReference type="CDD" id="cd05564">
    <property type="entry name" value="PTS_IIB_chitobiose_lichenan"/>
    <property type="match status" value="1"/>
</dbReference>
<keyword evidence="3 9" id="KW-0762">Sugar transport</keyword>
<feature type="modified residue" description="Phosphocysteine; by EIIA" evidence="7">
    <location>
        <position position="8"/>
    </location>
</feature>
<protein>
    <submittedName>
        <fullName evidence="9">PTS sugar transporter subunit IIB</fullName>
    </submittedName>
</protein>
<evidence type="ECO:0000259" key="8">
    <source>
        <dbReference type="PROSITE" id="PS51100"/>
    </source>
</evidence>
<dbReference type="RefSeq" id="WP_346066072.1">
    <property type="nucleotide sequence ID" value="NZ_BRPJ01000084.1"/>
</dbReference>
<evidence type="ECO:0000256" key="3">
    <source>
        <dbReference type="ARBA" id="ARBA00022597"/>
    </source>
</evidence>
<evidence type="ECO:0000256" key="1">
    <source>
        <dbReference type="ARBA" id="ARBA00022448"/>
    </source>
</evidence>
<keyword evidence="5" id="KW-0598">Phosphotransferase system</keyword>
<evidence type="ECO:0000256" key="5">
    <source>
        <dbReference type="ARBA" id="ARBA00022683"/>
    </source>
</evidence>
<evidence type="ECO:0000313" key="9">
    <source>
        <dbReference type="EMBL" id="GLB32074.1"/>
    </source>
</evidence>
<dbReference type="Pfam" id="PF02302">
    <property type="entry name" value="PTS_IIB"/>
    <property type="match status" value="1"/>
</dbReference>
<keyword evidence="4" id="KW-0808">Transferase</keyword>